<reference evidence="1" key="1">
    <citation type="submission" date="2021-06" db="EMBL/GenBank/DDBJ databases">
        <authorList>
            <person name="Kallberg Y."/>
            <person name="Tangrot J."/>
            <person name="Rosling A."/>
        </authorList>
    </citation>
    <scope>NUCLEOTIDE SEQUENCE</scope>
    <source>
        <strain evidence="1">CL551</strain>
    </source>
</reference>
<sequence length="95" mass="10328">YHPPKSFTAFTLAVTPFVPIQLISCCRRQVSEVENDKGGETLGSEICSSYIATATMAVNMFMTTTWAVSKLSLPSSKELHGVYFGGDSVCAYSTY</sequence>
<gene>
    <name evidence="1" type="ORF">AMORRO_LOCUS13394</name>
</gene>
<proteinExistence type="predicted"/>
<protein>
    <submittedName>
        <fullName evidence="1">18645_t:CDS:1</fullName>
    </submittedName>
</protein>
<organism evidence="1 2">
    <name type="scientific">Acaulospora morrowiae</name>
    <dbReference type="NCBI Taxonomy" id="94023"/>
    <lineage>
        <taxon>Eukaryota</taxon>
        <taxon>Fungi</taxon>
        <taxon>Fungi incertae sedis</taxon>
        <taxon>Mucoromycota</taxon>
        <taxon>Glomeromycotina</taxon>
        <taxon>Glomeromycetes</taxon>
        <taxon>Diversisporales</taxon>
        <taxon>Acaulosporaceae</taxon>
        <taxon>Acaulospora</taxon>
    </lineage>
</organism>
<evidence type="ECO:0000313" key="1">
    <source>
        <dbReference type="EMBL" id="CAG8721906.1"/>
    </source>
</evidence>
<keyword evidence="2" id="KW-1185">Reference proteome</keyword>
<name>A0A9N9NBE9_9GLOM</name>
<comment type="caution">
    <text evidence="1">The sequence shown here is derived from an EMBL/GenBank/DDBJ whole genome shotgun (WGS) entry which is preliminary data.</text>
</comment>
<dbReference type="Proteomes" id="UP000789342">
    <property type="component" value="Unassembled WGS sequence"/>
</dbReference>
<dbReference type="AlphaFoldDB" id="A0A9N9NBE9"/>
<evidence type="ECO:0000313" key="2">
    <source>
        <dbReference type="Proteomes" id="UP000789342"/>
    </source>
</evidence>
<dbReference type="EMBL" id="CAJVPV010022809">
    <property type="protein sequence ID" value="CAG8721906.1"/>
    <property type="molecule type" value="Genomic_DNA"/>
</dbReference>
<feature type="non-terminal residue" evidence="1">
    <location>
        <position position="1"/>
    </location>
</feature>
<accession>A0A9N9NBE9</accession>